<dbReference type="GO" id="GO:0004364">
    <property type="term" value="F:glutathione transferase activity"/>
    <property type="evidence" value="ECO:0007669"/>
    <property type="project" value="TreeGrafter"/>
</dbReference>
<dbReference type="AlphaFoldDB" id="A0AAD9GVC8"/>
<keyword evidence="10" id="KW-0564">Palmitate</keyword>
<comment type="subcellular location">
    <subcellularLocation>
        <location evidence="1">Mitochondrion outer membrane</location>
        <topology evidence="1">Multi-pass membrane protein</topology>
    </subcellularLocation>
</comment>
<dbReference type="Pfam" id="PF01124">
    <property type="entry name" value="MAPEG"/>
    <property type="match status" value="1"/>
</dbReference>
<evidence type="ECO:0000256" key="7">
    <source>
        <dbReference type="ARBA" id="ARBA00023098"/>
    </source>
</evidence>
<accession>A0AAD9GVC8</accession>
<evidence type="ECO:0000256" key="17">
    <source>
        <dbReference type="ARBA" id="ARBA00051411"/>
    </source>
</evidence>
<evidence type="ECO:0000256" key="9">
    <source>
        <dbReference type="ARBA" id="ARBA00023136"/>
    </source>
</evidence>
<dbReference type="PANTHER" id="PTHR10250">
    <property type="entry name" value="MICROSOMAL GLUTATHIONE S-TRANSFERASE"/>
    <property type="match status" value="1"/>
</dbReference>
<dbReference type="GO" id="GO:0005783">
    <property type="term" value="C:endoplasmic reticulum"/>
    <property type="evidence" value="ECO:0007669"/>
    <property type="project" value="TreeGrafter"/>
</dbReference>
<dbReference type="Proteomes" id="UP001259832">
    <property type="component" value="Unassembled WGS sequence"/>
</dbReference>
<evidence type="ECO:0000256" key="13">
    <source>
        <dbReference type="ARBA" id="ARBA00037884"/>
    </source>
</evidence>
<evidence type="ECO:0000256" key="1">
    <source>
        <dbReference type="ARBA" id="ARBA00004374"/>
    </source>
</evidence>
<dbReference type="GO" id="GO:0005635">
    <property type="term" value="C:nuclear envelope"/>
    <property type="evidence" value="ECO:0007669"/>
    <property type="project" value="TreeGrafter"/>
</dbReference>
<evidence type="ECO:0000313" key="22">
    <source>
        <dbReference type="EMBL" id="KAK1944923.1"/>
    </source>
</evidence>
<evidence type="ECO:0000313" key="23">
    <source>
        <dbReference type="Proteomes" id="UP001259832"/>
    </source>
</evidence>
<dbReference type="GO" id="GO:0005741">
    <property type="term" value="C:mitochondrial outer membrane"/>
    <property type="evidence" value="ECO:0007669"/>
    <property type="project" value="UniProtKB-SubCell"/>
</dbReference>
<reference evidence="22" key="1">
    <citation type="submission" date="2023-08" db="EMBL/GenBank/DDBJ databases">
        <title>Reference Genome Resource for the Citrus Pathogen Phytophthora citrophthora.</title>
        <authorList>
            <person name="Moller H."/>
            <person name="Coetzee B."/>
            <person name="Rose L.J."/>
            <person name="Van Niekerk J.M."/>
        </authorList>
    </citation>
    <scope>NUCLEOTIDE SEQUENCE</scope>
    <source>
        <strain evidence="22">STE-U-9442</strain>
    </source>
</reference>
<dbReference type="PANTHER" id="PTHR10250:SF26">
    <property type="entry name" value="GLUTATHIONE S-TRANSFERASE 3, MITOCHONDRIAL"/>
    <property type="match status" value="1"/>
</dbReference>
<protein>
    <recommendedName>
        <fullName evidence="18">Glutathione S-transferase 3, mitochondrial</fullName>
        <ecNumber evidence="15">4.4.1.20</ecNumber>
    </recommendedName>
    <alternativeName>
        <fullName evidence="19">Glutathione peroxidase MGST3</fullName>
    </alternativeName>
    <alternativeName>
        <fullName evidence="20">LTC4 synthase MGST3</fullName>
    </alternativeName>
</protein>
<feature type="transmembrane region" description="Helical" evidence="21">
    <location>
        <begin position="167"/>
        <end position="185"/>
    </location>
</feature>
<proteinExistence type="predicted"/>
<dbReference type="GO" id="GO:0004602">
    <property type="term" value="F:glutathione peroxidase activity"/>
    <property type="evidence" value="ECO:0007669"/>
    <property type="project" value="TreeGrafter"/>
</dbReference>
<dbReference type="FunFam" id="1.20.120.550:FF:000004">
    <property type="entry name" value="Microsomal glutathione S-transferase 3"/>
    <property type="match status" value="1"/>
</dbReference>
<evidence type="ECO:0000256" key="21">
    <source>
        <dbReference type="SAM" id="Phobius"/>
    </source>
</evidence>
<keyword evidence="8" id="KW-0496">Mitochondrion</keyword>
<comment type="pathway">
    <text evidence="14">Lipid metabolism; arachidonate metabolism.</text>
</comment>
<evidence type="ECO:0000256" key="14">
    <source>
        <dbReference type="ARBA" id="ARBA00037916"/>
    </source>
</evidence>
<keyword evidence="6" id="KW-0560">Oxidoreductase</keyword>
<keyword evidence="23" id="KW-1185">Reference proteome</keyword>
<comment type="caution">
    <text evidence="22">The sequence shown here is derived from an EMBL/GenBank/DDBJ whole genome shotgun (WGS) entry which is preliminary data.</text>
</comment>
<dbReference type="GO" id="GO:0004464">
    <property type="term" value="F:leukotriene-C4 synthase activity"/>
    <property type="evidence" value="ECO:0007669"/>
    <property type="project" value="UniProtKB-EC"/>
</dbReference>
<dbReference type="InterPro" id="IPR001129">
    <property type="entry name" value="Membr-assoc_MAPEG"/>
</dbReference>
<dbReference type="GO" id="GO:0006691">
    <property type="term" value="P:leukotriene metabolic process"/>
    <property type="evidence" value="ECO:0007669"/>
    <property type="project" value="UniProtKB-ARBA"/>
</dbReference>
<feature type="transmembrane region" description="Helical" evidence="21">
    <location>
        <begin position="136"/>
        <end position="155"/>
    </location>
</feature>
<evidence type="ECO:0000256" key="16">
    <source>
        <dbReference type="ARBA" id="ARBA00049298"/>
    </source>
</evidence>
<name>A0AAD9GVC8_9STRA</name>
<gene>
    <name evidence="22" type="ORF">P3T76_003456</name>
</gene>
<keyword evidence="4" id="KW-1000">Mitochondrion outer membrane</keyword>
<evidence type="ECO:0000256" key="20">
    <source>
        <dbReference type="ARBA" id="ARBA00076908"/>
    </source>
</evidence>
<evidence type="ECO:0000256" key="19">
    <source>
        <dbReference type="ARBA" id="ARBA00075145"/>
    </source>
</evidence>
<keyword evidence="5 21" id="KW-1133">Transmembrane helix</keyword>
<keyword evidence="7" id="KW-0443">Lipid metabolism</keyword>
<keyword evidence="11" id="KW-0456">Lyase</keyword>
<keyword evidence="9 21" id="KW-0472">Membrane</keyword>
<feature type="transmembrane region" description="Helical" evidence="21">
    <location>
        <begin position="57"/>
        <end position="77"/>
    </location>
</feature>
<comment type="catalytic activity">
    <reaction evidence="16">
        <text>leukotriene C4 = leukotriene A4 + glutathione</text>
        <dbReference type="Rhea" id="RHEA:17617"/>
        <dbReference type="ChEBI" id="CHEBI:57463"/>
        <dbReference type="ChEBI" id="CHEBI:57925"/>
        <dbReference type="ChEBI" id="CHEBI:57973"/>
        <dbReference type="EC" id="4.4.1.20"/>
    </reaction>
    <physiologicalReaction direction="right-to-left" evidence="16">
        <dbReference type="Rhea" id="RHEA:17619"/>
    </physiologicalReaction>
</comment>
<organism evidence="22 23">
    <name type="scientific">Phytophthora citrophthora</name>
    <dbReference type="NCBI Taxonomy" id="4793"/>
    <lineage>
        <taxon>Eukaryota</taxon>
        <taxon>Sar</taxon>
        <taxon>Stramenopiles</taxon>
        <taxon>Oomycota</taxon>
        <taxon>Peronosporomycetes</taxon>
        <taxon>Peronosporales</taxon>
        <taxon>Peronosporaceae</taxon>
        <taxon>Phytophthora</taxon>
    </lineage>
</organism>
<dbReference type="SUPFAM" id="SSF161084">
    <property type="entry name" value="MAPEG domain-like"/>
    <property type="match status" value="1"/>
</dbReference>
<evidence type="ECO:0000256" key="10">
    <source>
        <dbReference type="ARBA" id="ARBA00023139"/>
    </source>
</evidence>
<evidence type="ECO:0000256" key="3">
    <source>
        <dbReference type="ARBA" id="ARBA00022692"/>
    </source>
</evidence>
<evidence type="ECO:0000256" key="6">
    <source>
        <dbReference type="ARBA" id="ARBA00023002"/>
    </source>
</evidence>
<comment type="pathway">
    <text evidence="13">Lipid metabolism; leukotriene C4 biosynthesis.</text>
</comment>
<comment type="catalytic activity">
    <reaction evidence="17">
        <text>15-deoxy-Delta(12,14)-prostaglandin J2 + glutathione = 15-deoxy-Delta(12,14)-prostaglandin J2-S-(R)-glutathione</text>
        <dbReference type="Rhea" id="RHEA:75963"/>
        <dbReference type="ChEBI" id="CHEBI:57925"/>
        <dbReference type="ChEBI" id="CHEBI:85236"/>
        <dbReference type="ChEBI" id="CHEBI:194498"/>
    </reaction>
    <physiologicalReaction direction="left-to-right" evidence="17">
        <dbReference type="Rhea" id="RHEA:75964"/>
    </physiologicalReaction>
</comment>
<dbReference type="Gene3D" id="1.20.120.550">
    <property type="entry name" value="Membrane associated eicosanoid/glutathione metabolism-like domain"/>
    <property type="match status" value="1"/>
</dbReference>
<dbReference type="EC" id="4.4.1.20" evidence="15"/>
<keyword evidence="3 21" id="KW-0812">Transmembrane</keyword>
<dbReference type="EMBL" id="JASMQC010000005">
    <property type="protein sequence ID" value="KAK1944923.1"/>
    <property type="molecule type" value="Genomic_DNA"/>
</dbReference>
<evidence type="ECO:0000256" key="4">
    <source>
        <dbReference type="ARBA" id="ARBA00022787"/>
    </source>
</evidence>
<evidence type="ECO:0000256" key="5">
    <source>
        <dbReference type="ARBA" id="ARBA00022989"/>
    </source>
</evidence>
<dbReference type="GO" id="GO:0006629">
    <property type="term" value="P:lipid metabolic process"/>
    <property type="evidence" value="ECO:0007669"/>
    <property type="project" value="UniProtKB-KW"/>
</dbReference>
<dbReference type="InterPro" id="IPR023352">
    <property type="entry name" value="MAPEG-like_dom_sf"/>
</dbReference>
<evidence type="ECO:0000256" key="2">
    <source>
        <dbReference type="ARBA" id="ARBA00022679"/>
    </source>
</evidence>
<evidence type="ECO:0000256" key="12">
    <source>
        <dbReference type="ARBA" id="ARBA00023288"/>
    </source>
</evidence>
<keyword evidence="2" id="KW-0808">Transferase</keyword>
<evidence type="ECO:0000256" key="11">
    <source>
        <dbReference type="ARBA" id="ARBA00023239"/>
    </source>
</evidence>
<evidence type="ECO:0000256" key="8">
    <source>
        <dbReference type="ARBA" id="ARBA00023128"/>
    </source>
</evidence>
<keyword evidence="12" id="KW-0449">Lipoprotein</keyword>
<sequence length="191" mass="21308">MVFNLQYNLTQSPRLDNAIGSLQIEDLSRRWSPSPTQSNSTHTSDIMSGIQVELQPAHGFVPLLVVVLLFVNFWAGIKVGKARKLYGVDYPQMYAEQSDKNAKAFNCVQRGHQNIMENIPIFLALLFTSSIYRPQIAAIASFVRILGFIAYMRGYSSGDPTKRLQGTFGYLGLLGNLVLTIEASLRMFGIL</sequence>
<evidence type="ECO:0000256" key="15">
    <source>
        <dbReference type="ARBA" id="ARBA00039056"/>
    </source>
</evidence>
<evidence type="ECO:0000256" key="18">
    <source>
        <dbReference type="ARBA" id="ARBA00069748"/>
    </source>
</evidence>
<dbReference type="InterPro" id="IPR050997">
    <property type="entry name" value="MAPEG"/>
</dbReference>